<feature type="transmembrane region" description="Helical" evidence="1">
    <location>
        <begin position="131"/>
        <end position="150"/>
    </location>
</feature>
<dbReference type="PIRSF" id="PIRSF033239">
    <property type="entry name" value="ExoD"/>
    <property type="match status" value="1"/>
</dbReference>
<name>A0A0D1D2L2_9RHOB</name>
<keyword evidence="3" id="KW-1185">Reference proteome</keyword>
<reference evidence="2 3" key="1">
    <citation type="submission" date="2015-02" db="EMBL/GenBank/DDBJ databases">
        <title>Genome Sequence of Jannaschia aquimarina DSM28248, a member of the Roseobacter clade.</title>
        <authorList>
            <person name="Voget S."/>
            <person name="Daniel R."/>
        </authorList>
    </citation>
    <scope>NUCLEOTIDE SEQUENCE [LARGE SCALE GENOMIC DNA]</scope>
    <source>
        <strain evidence="2 3">GSW-M26</strain>
    </source>
</reference>
<sequence>MSGQEIAEKPISVVLTELSARNGEGVNVRLGDVVDMIGSRGHGIAIVLLALPDTIPAPIPGLSGILGIPLFFISLHLAIFGETGRLPKRAERVAVPGRFLTLLARYGAPVLRRAERVTGPRFLAIAGRERLVGLFCVLWSLVLWLPIPFLNGPPATLLVLMAWGLIQRDGLFVGLGLVGSFALIAASVLLGDVFVDLLIQPDPV</sequence>
<evidence type="ECO:0000256" key="1">
    <source>
        <dbReference type="SAM" id="Phobius"/>
    </source>
</evidence>
<comment type="caution">
    <text evidence="2">The sequence shown here is derived from an EMBL/GenBank/DDBJ whole genome shotgun (WGS) entry which is preliminary data.</text>
</comment>
<dbReference type="Pfam" id="PF06055">
    <property type="entry name" value="ExoD"/>
    <property type="match status" value="1"/>
</dbReference>
<dbReference type="AlphaFoldDB" id="A0A0D1D2L2"/>
<organism evidence="2 3">
    <name type="scientific">Jannaschia aquimarina</name>
    <dbReference type="NCBI Taxonomy" id="935700"/>
    <lineage>
        <taxon>Bacteria</taxon>
        <taxon>Pseudomonadati</taxon>
        <taxon>Pseudomonadota</taxon>
        <taxon>Alphaproteobacteria</taxon>
        <taxon>Rhodobacterales</taxon>
        <taxon>Roseobacteraceae</taxon>
        <taxon>Jannaschia</taxon>
    </lineage>
</organism>
<dbReference type="PANTHER" id="PTHR41795:SF1">
    <property type="entry name" value="EXOPOLYSACCHARIDE SYNTHESIS PROTEIN"/>
    <property type="match status" value="1"/>
</dbReference>
<dbReference type="InterPro" id="IPR010331">
    <property type="entry name" value="ExoD"/>
</dbReference>
<keyword evidence="1" id="KW-0472">Membrane</keyword>
<dbReference type="Proteomes" id="UP000032232">
    <property type="component" value="Unassembled WGS sequence"/>
</dbReference>
<dbReference type="EMBL" id="JYFE01000080">
    <property type="protein sequence ID" value="KIT14313.1"/>
    <property type="molecule type" value="Genomic_DNA"/>
</dbReference>
<feature type="transmembrane region" description="Helical" evidence="1">
    <location>
        <begin position="59"/>
        <end position="80"/>
    </location>
</feature>
<evidence type="ECO:0000313" key="3">
    <source>
        <dbReference type="Proteomes" id="UP000032232"/>
    </source>
</evidence>
<feature type="transmembrane region" description="Helical" evidence="1">
    <location>
        <begin position="170"/>
        <end position="199"/>
    </location>
</feature>
<protein>
    <submittedName>
        <fullName evidence="2">Exopolysaccharide synthesis, ExoD</fullName>
    </submittedName>
</protein>
<keyword evidence="1" id="KW-0812">Transmembrane</keyword>
<dbReference type="PATRIC" id="fig|935700.4.peg.4024"/>
<dbReference type="PANTHER" id="PTHR41795">
    <property type="entry name" value="EXOPOLYSACCHARIDE SYNTHESIS PROTEIN"/>
    <property type="match status" value="1"/>
</dbReference>
<proteinExistence type="predicted"/>
<gene>
    <name evidence="2" type="ORF">jaqu_39030</name>
</gene>
<keyword evidence="1" id="KW-1133">Transmembrane helix</keyword>
<evidence type="ECO:0000313" key="2">
    <source>
        <dbReference type="EMBL" id="KIT14313.1"/>
    </source>
</evidence>
<dbReference type="RefSeq" id="WP_043920652.1">
    <property type="nucleotide sequence ID" value="NZ_FZPF01000003.1"/>
</dbReference>
<accession>A0A0D1D2L2</accession>